<name>A0ABX4I0C4_9GAMM</name>
<sequence>MPSLTLSILLVLPLAALGQDDPFAEVPPENLPVDEQSTTSDGEGGAAEAGAGETEAASGEEGETASAASGDAGGSLEEEYGFDPAAEFGGEQDTASQDPWEDVNRAIFRFNDTADRWFLKPLAVTYREVTPVFMQHGVSNFYGNLLEITNSLNSALQWKWGQAGNDAGRFLINSTVGVVGLFDVAQHWGLDPNDGEDFGQTLAVWGVPAGPYVVLPFLGPYTVRDVPGGWVDFYTNPMVLIDHDPTQFAFRFGDLVQTRASYLKTESLLQGDRYVLLRDAYLQRREFLINDGASSTDSDDDFAAEEEAESEDAGDEAEVDSEADPFAF</sequence>
<dbReference type="EMBL" id="LRFG02000002">
    <property type="protein sequence ID" value="PCO05498.1"/>
    <property type="molecule type" value="Genomic_DNA"/>
</dbReference>
<evidence type="ECO:0000256" key="2">
    <source>
        <dbReference type="ARBA" id="ARBA00022729"/>
    </source>
</evidence>
<dbReference type="Proteomes" id="UP000218427">
    <property type="component" value="Unassembled WGS sequence"/>
</dbReference>
<keyword evidence="2 4" id="KW-0732">Signal</keyword>
<dbReference type="PANTHER" id="PTHR30035">
    <property type="entry name" value="LIPOPROTEIN VACJ-RELATED"/>
    <property type="match status" value="1"/>
</dbReference>
<dbReference type="PRINTS" id="PR01805">
    <property type="entry name" value="VACJLIPOPROT"/>
</dbReference>
<protein>
    <submittedName>
        <fullName evidence="5">VacJ lipoprotein</fullName>
    </submittedName>
</protein>
<evidence type="ECO:0000313" key="5">
    <source>
        <dbReference type="EMBL" id="PCO05498.1"/>
    </source>
</evidence>
<feature type="region of interest" description="Disordered" evidence="3">
    <location>
        <begin position="291"/>
        <end position="328"/>
    </location>
</feature>
<comment type="caution">
    <text evidence="5">The sequence shown here is derived from an EMBL/GenBank/DDBJ whole genome shotgun (WGS) entry which is preliminary data.</text>
</comment>
<feature type="signal peptide" evidence="4">
    <location>
        <begin position="1"/>
        <end position="18"/>
    </location>
</feature>
<keyword evidence="6" id="KW-1185">Reference proteome</keyword>
<evidence type="ECO:0000256" key="3">
    <source>
        <dbReference type="SAM" id="MobiDB-lite"/>
    </source>
</evidence>
<feature type="chain" id="PRO_5046483418" evidence="4">
    <location>
        <begin position="19"/>
        <end position="328"/>
    </location>
</feature>
<feature type="compositionally biased region" description="Low complexity" evidence="3">
    <location>
        <begin position="48"/>
        <end position="57"/>
    </location>
</feature>
<comment type="similarity">
    <text evidence="1">Belongs to the MlaA family.</text>
</comment>
<keyword evidence="5" id="KW-0449">Lipoprotein</keyword>
<dbReference type="InterPro" id="IPR007428">
    <property type="entry name" value="MlaA"/>
</dbReference>
<gene>
    <name evidence="5" type="ORF">AWR36_005625</name>
</gene>
<reference evidence="5" key="1">
    <citation type="submission" date="2017-08" db="EMBL/GenBank/DDBJ databases">
        <title>Microbulbifer marisrubri sp. nov., a halophilic alphaproteobacterium isolated from marine sediment of the Yellow Sea, China.</title>
        <authorList>
            <person name="Zhang G."/>
            <person name="Xiong Q."/>
        </authorList>
    </citation>
    <scope>NUCLEOTIDE SEQUENCE [LARGE SCALE GENOMIC DNA]</scope>
    <source>
        <strain evidence="5">WRN-8</strain>
    </source>
</reference>
<evidence type="ECO:0000256" key="4">
    <source>
        <dbReference type="SAM" id="SignalP"/>
    </source>
</evidence>
<evidence type="ECO:0000313" key="6">
    <source>
        <dbReference type="Proteomes" id="UP000218427"/>
    </source>
</evidence>
<feature type="compositionally biased region" description="Acidic residues" evidence="3">
    <location>
        <begin position="297"/>
        <end position="328"/>
    </location>
</feature>
<accession>A0ABX4I0C4</accession>
<proteinExistence type="inferred from homology"/>
<evidence type="ECO:0000256" key="1">
    <source>
        <dbReference type="ARBA" id="ARBA00010634"/>
    </source>
</evidence>
<dbReference type="PANTHER" id="PTHR30035:SF3">
    <property type="entry name" value="INTERMEMBRANE PHOSPHOLIPID TRANSPORT SYSTEM LIPOPROTEIN MLAA"/>
    <property type="match status" value="1"/>
</dbReference>
<dbReference type="Pfam" id="PF04333">
    <property type="entry name" value="MlaA"/>
    <property type="match status" value="1"/>
</dbReference>
<feature type="region of interest" description="Disordered" evidence="3">
    <location>
        <begin position="20"/>
        <end position="79"/>
    </location>
</feature>
<organism evidence="5 6">
    <name type="scientific">Microbulbifer flavimaris</name>
    <dbReference type="NCBI Taxonomy" id="1781068"/>
    <lineage>
        <taxon>Bacteria</taxon>
        <taxon>Pseudomonadati</taxon>
        <taxon>Pseudomonadota</taxon>
        <taxon>Gammaproteobacteria</taxon>
        <taxon>Cellvibrionales</taxon>
        <taxon>Microbulbiferaceae</taxon>
        <taxon>Microbulbifer</taxon>
    </lineage>
</organism>